<gene>
    <name evidence="1" type="primary">abbA</name>
    <name evidence="1" type="ORF">ACFSCX_03505</name>
</gene>
<comment type="caution">
    <text evidence="1">The sequence shown here is derived from an EMBL/GenBank/DDBJ whole genome shotgun (WGS) entry which is preliminary data.</text>
</comment>
<evidence type="ECO:0000313" key="2">
    <source>
        <dbReference type="Proteomes" id="UP001597214"/>
    </source>
</evidence>
<organism evidence="1 2">
    <name type="scientific">Bacillus salitolerans</name>
    <dbReference type="NCBI Taxonomy" id="1437434"/>
    <lineage>
        <taxon>Bacteria</taxon>
        <taxon>Bacillati</taxon>
        <taxon>Bacillota</taxon>
        <taxon>Bacilli</taxon>
        <taxon>Bacillales</taxon>
        <taxon>Bacillaceae</taxon>
        <taxon>Bacillus</taxon>
    </lineage>
</organism>
<dbReference type="Pfam" id="PF14156">
    <property type="entry name" value="AbbA_antirepres"/>
    <property type="match status" value="1"/>
</dbReference>
<evidence type="ECO:0000313" key="1">
    <source>
        <dbReference type="EMBL" id="MFD1735622.1"/>
    </source>
</evidence>
<keyword evidence="2" id="KW-1185">Reference proteome</keyword>
<dbReference type="EMBL" id="JBHUEM010000003">
    <property type="protein sequence ID" value="MFD1735622.1"/>
    <property type="molecule type" value="Genomic_DNA"/>
</dbReference>
<proteinExistence type="predicted"/>
<protein>
    <submittedName>
        <fullName evidence="1">Antirepressor AbbA</fullName>
    </submittedName>
</protein>
<dbReference type="Gene3D" id="1.10.287.3030">
    <property type="match status" value="1"/>
</dbReference>
<name>A0ABW4LKJ3_9BACI</name>
<sequence>MSYCIKRSLSPLSESLLLDVLFEQGFALELISCELTDIENGLKEVSETRYKQLVSLYHELNQLEA</sequence>
<accession>A0ABW4LKJ3</accession>
<reference evidence="2" key="1">
    <citation type="journal article" date="2019" name="Int. J. Syst. Evol. Microbiol.">
        <title>The Global Catalogue of Microorganisms (GCM) 10K type strain sequencing project: providing services to taxonomists for standard genome sequencing and annotation.</title>
        <authorList>
            <consortium name="The Broad Institute Genomics Platform"/>
            <consortium name="The Broad Institute Genome Sequencing Center for Infectious Disease"/>
            <person name="Wu L."/>
            <person name="Ma J."/>
        </authorList>
    </citation>
    <scope>NUCLEOTIDE SEQUENCE [LARGE SCALE GENOMIC DNA]</scope>
    <source>
        <strain evidence="2">CCUG 49339</strain>
    </source>
</reference>
<dbReference type="RefSeq" id="WP_377926723.1">
    <property type="nucleotide sequence ID" value="NZ_JBHUEM010000003.1"/>
</dbReference>
<dbReference type="Proteomes" id="UP001597214">
    <property type="component" value="Unassembled WGS sequence"/>
</dbReference>
<dbReference type="InterPro" id="IPR025446">
    <property type="entry name" value="Antirep_AbbA"/>
</dbReference>